<sequence>MGFFFDEEVDTAGKGERWTRVFGDMEVIVERAFVFGKPGPGGGLVIHLGGTKFLAVGRGFNVRFRSVRKEATFTGILAAAEKEVGEDGALRTLRVFNGDETRSGEFLIMPNDDPDYGGFPIAVTVPARTCIAEIEAYWVAEDEADR</sequence>
<protein>
    <submittedName>
        <fullName evidence="2">Glycoside hydrolase</fullName>
    </submittedName>
</protein>
<organism evidence="2 3">
    <name type="scientific">Colletotrichum higginsianum (strain IMI 349063)</name>
    <name type="common">Crucifer anthracnose fungus</name>
    <dbReference type="NCBI Taxonomy" id="759273"/>
    <lineage>
        <taxon>Eukaryota</taxon>
        <taxon>Fungi</taxon>
        <taxon>Dikarya</taxon>
        <taxon>Ascomycota</taxon>
        <taxon>Pezizomycotina</taxon>
        <taxon>Sordariomycetes</taxon>
        <taxon>Hypocreomycetidae</taxon>
        <taxon>Glomerellales</taxon>
        <taxon>Glomerellaceae</taxon>
        <taxon>Colletotrichum</taxon>
        <taxon>Colletotrichum destructivum species complex</taxon>
    </lineage>
</organism>
<dbReference type="Proteomes" id="UP000007174">
    <property type="component" value="Unassembled WGS sequence"/>
</dbReference>
<dbReference type="eggNOG" id="ENOG502QUR4">
    <property type="taxonomic scope" value="Eukaryota"/>
</dbReference>
<dbReference type="HOGENOM" id="CLU_1777311_0_0_1"/>
<proteinExistence type="predicted"/>
<dbReference type="EMBL" id="CACQ02008943">
    <property type="protein sequence ID" value="CCF46675.1"/>
    <property type="molecule type" value="Genomic_DNA"/>
</dbReference>
<dbReference type="Pfam" id="PF18120">
    <property type="entry name" value="DUF5597"/>
    <property type="match status" value="1"/>
</dbReference>
<gene>
    <name evidence="2" type="ORF">CH063_15352</name>
</gene>
<dbReference type="VEuPathDB" id="FungiDB:CH63R_00227"/>
<dbReference type="InterPro" id="IPR040719">
    <property type="entry name" value="DUF5597"/>
</dbReference>
<evidence type="ECO:0000313" key="3">
    <source>
        <dbReference type="Proteomes" id="UP000007174"/>
    </source>
</evidence>
<dbReference type="STRING" id="759273.H1W2G2"/>
<feature type="domain" description="DUF5597" evidence="1">
    <location>
        <begin position="15"/>
        <end position="107"/>
    </location>
</feature>
<dbReference type="Gene3D" id="2.60.220.20">
    <property type="entry name" value="putative beta-Galactosidase from caulobacter crescentus"/>
    <property type="match status" value="1"/>
</dbReference>
<dbReference type="AlphaFoldDB" id="H1W2G2"/>
<dbReference type="GO" id="GO:0016787">
    <property type="term" value="F:hydrolase activity"/>
    <property type="evidence" value="ECO:0007669"/>
    <property type="project" value="UniProtKB-KW"/>
</dbReference>
<evidence type="ECO:0000313" key="2">
    <source>
        <dbReference type="EMBL" id="CCF46675.1"/>
    </source>
</evidence>
<evidence type="ECO:0000259" key="1">
    <source>
        <dbReference type="Pfam" id="PF18120"/>
    </source>
</evidence>
<keyword evidence="2" id="KW-0378">Hydrolase</keyword>
<accession>H1W2G2</accession>
<name>H1W2G2_COLHI</name>
<reference evidence="3" key="1">
    <citation type="journal article" date="2012" name="Nat. Genet.">
        <title>Lifestyle transitions in plant pathogenic Colletotrichum fungi deciphered by genome and transcriptome analyses.</title>
        <authorList>
            <person name="O'Connell R.J."/>
            <person name="Thon M.R."/>
            <person name="Hacquard S."/>
            <person name="Amyotte S.G."/>
            <person name="Kleemann J."/>
            <person name="Torres M.F."/>
            <person name="Damm U."/>
            <person name="Buiate E.A."/>
            <person name="Epstein L."/>
            <person name="Alkan N."/>
            <person name="Altmueller J."/>
            <person name="Alvarado-Balderrama L."/>
            <person name="Bauser C.A."/>
            <person name="Becker C."/>
            <person name="Birren B.W."/>
            <person name="Chen Z."/>
            <person name="Choi J."/>
            <person name="Crouch J.A."/>
            <person name="Duvick J.P."/>
            <person name="Farman M.A."/>
            <person name="Gan P."/>
            <person name="Heiman D."/>
            <person name="Henrissat B."/>
            <person name="Howard R.J."/>
            <person name="Kabbage M."/>
            <person name="Koch C."/>
            <person name="Kracher B."/>
            <person name="Kubo Y."/>
            <person name="Law A.D."/>
            <person name="Lebrun M.-H."/>
            <person name="Lee Y.-H."/>
            <person name="Miyara I."/>
            <person name="Moore N."/>
            <person name="Neumann U."/>
            <person name="Nordstroem K."/>
            <person name="Panaccione D.G."/>
            <person name="Panstruga R."/>
            <person name="Place M."/>
            <person name="Proctor R.H."/>
            <person name="Prusky D."/>
            <person name="Rech G."/>
            <person name="Reinhardt R."/>
            <person name="Rollins J.A."/>
            <person name="Rounsley S."/>
            <person name="Schardl C.L."/>
            <person name="Schwartz D.C."/>
            <person name="Shenoy N."/>
            <person name="Shirasu K."/>
            <person name="Sikhakolli U.R."/>
            <person name="Stueber K."/>
            <person name="Sukno S.A."/>
            <person name="Sweigard J.A."/>
            <person name="Takano Y."/>
            <person name="Takahara H."/>
            <person name="Trail F."/>
            <person name="van der Does H.C."/>
            <person name="Voll L.M."/>
            <person name="Will I."/>
            <person name="Young S."/>
            <person name="Zeng Q."/>
            <person name="Zhang J."/>
            <person name="Zhou S."/>
            <person name="Dickman M.B."/>
            <person name="Schulze-Lefert P."/>
            <person name="Ver Loren van Themaat E."/>
            <person name="Ma L.-J."/>
            <person name="Vaillancourt L.J."/>
        </authorList>
    </citation>
    <scope>NUCLEOTIDE SEQUENCE [LARGE SCALE GENOMIC DNA]</scope>
    <source>
        <strain evidence="3">IMI 349063</strain>
    </source>
</reference>